<evidence type="ECO:0000313" key="2">
    <source>
        <dbReference type="Proteomes" id="UP001222027"/>
    </source>
</evidence>
<dbReference type="Proteomes" id="UP001222027">
    <property type="component" value="Unassembled WGS sequence"/>
</dbReference>
<keyword evidence="2" id="KW-1185">Reference proteome</keyword>
<proteinExistence type="predicted"/>
<accession>A0AAV8RGK7</accession>
<protein>
    <submittedName>
        <fullName evidence="1">Uncharacterized protein</fullName>
    </submittedName>
</protein>
<evidence type="ECO:0000313" key="1">
    <source>
        <dbReference type="EMBL" id="KAJ8503691.1"/>
    </source>
</evidence>
<reference evidence="1 2" key="1">
    <citation type="submission" date="2022-12" db="EMBL/GenBank/DDBJ databases">
        <title>Chromosome-scale assembly of the Ensete ventricosum genome.</title>
        <authorList>
            <person name="Dussert Y."/>
            <person name="Stocks J."/>
            <person name="Wendawek A."/>
            <person name="Woldeyes F."/>
            <person name="Nichols R.A."/>
            <person name="Borrell J.S."/>
        </authorList>
    </citation>
    <scope>NUCLEOTIDE SEQUENCE [LARGE SCALE GENOMIC DNA]</scope>
    <source>
        <strain evidence="2">cv. Maze</strain>
        <tissue evidence="1">Seeds</tissue>
    </source>
</reference>
<dbReference type="EMBL" id="JAQQAF010000002">
    <property type="protein sequence ID" value="KAJ8503691.1"/>
    <property type="molecule type" value="Genomic_DNA"/>
</dbReference>
<sequence length="76" mass="8302">MRSSSSFYVLIPECAARTSKTIIVKWATTGAVAHVPSTATVKAGGVSWITQQSEKVADEWRRWRPAPGEAVIQSTR</sequence>
<dbReference type="AlphaFoldDB" id="A0AAV8RGK7"/>
<name>A0AAV8RGK7_ENSVE</name>
<gene>
    <name evidence="1" type="ORF">OPV22_004577</name>
</gene>
<organism evidence="1 2">
    <name type="scientific">Ensete ventricosum</name>
    <name type="common">Abyssinian banana</name>
    <name type="synonym">Musa ensete</name>
    <dbReference type="NCBI Taxonomy" id="4639"/>
    <lineage>
        <taxon>Eukaryota</taxon>
        <taxon>Viridiplantae</taxon>
        <taxon>Streptophyta</taxon>
        <taxon>Embryophyta</taxon>
        <taxon>Tracheophyta</taxon>
        <taxon>Spermatophyta</taxon>
        <taxon>Magnoliopsida</taxon>
        <taxon>Liliopsida</taxon>
        <taxon>Zingiberales</taxon>
        <taxon>Musaceae</taxon>
        <taxon>Ensete</taxon>
    </lineage>
</organism>
<comment type="caution">
    <text evidence="1">The sequence shown here is derived from an EMBL/GenBank/DDBJ whole genome shotgun (WGS) entry which is preliminary data.</text>
</comment>